<gene>
    <name evidence="3" type="ORF">Vau01_069950</name>
</gene>
<organism evidence="3 4">
    <name type="scientific">Virgisporangium aurantiacum</name>
    <dbReference type="NCBI Taxonomy" id="175570"/>
    <lineage>
        <taxon>Bacteria</taxon>
        <taxon>Bacillati</taxon>
        <taxon>Actinomycetota</taxon>
        <taxon>Actinomycetes</taxon>
        <taxon>Micromonosporales</taxon>
        <taxon>Micromonosporaceae</taxon>
        <taxon>Virgisporangium</taxon>
    </lineage>
</organism>
<dbReference type="EMBL" id="BOPG01000047">
    <property type="protein sequence ID" value="GIJ59479.1"/>
    <property type="molecule type" value="Genomic_DNA"/>
</dbReference>
<sequence length="159" mass="17308">MLEPPGDVPQFEDVVEHPERDQPEHRGGDRRVDRERERPHRGEHHQYGHGVPQVTALLLTLAVEVPLYVAALVSLRLAPLWRAVALALVVNLLTHPVLWSALGERPPVLRVAAAEIVVWLVEAAILWLAVRRRPTLIALVAAGANAGSILAGALIAGFA</sequence>
<keyword evidence="2" id="KW-0812">Transmembrane</keyword>
<feature type="compositionally biased region" description="Basic and acidic residues" evidence="1">
    <location>
        <begin position="14"/>
        <end position="46"/>
    </location>
</feature>
<comment type="caution">
    <text evidence="3">The sequence shown here is derived from an EMBL/GenBank/DDBJ whole genome shotgun (WGS) entry which is preliminary data.</text>
</comment>
<dbReference type="AlphaFoldDB" id="A0A8J3Z8I4"/>
<keyword evidence="2" id="KW-1133">Transmembrane helix</keyword>
<reference evidence="3" key="1">
    <citation type="submission" date="2021-01" db="EMBL/GenBank/DDBJ databases">
        <title>Whole genome shotgun sequence of Virgisporangium aurantiacum NBRC 16421.</title>
        <authorList>
            <person name="Komaki H."/>
            <person name="Tamura T."/>
        </authorList>
    </citation>
    <scope>NUCLEOTIDE SEQUENCE</scope>
    <source>
        <strain evidence="3">NBRC 16421</strain>
    </source>
</reference>
<evidence type="ECO:0000313" key="3">
    <source>
        <dbReference type="EMBL" id="GIJ59479.1"/>
    </source>
</evidence>
<evidence type="ECO:0000256" key="2">
    <source>
        <dbReference type="SAM" id="Phobius"/>
    </source>
</evidence>
<dbReference type="Proteomes" id="UP000612585">
    <property type="component" value="Unassembled WGS sequence"/>
</dbReference>
<proteinExistence type="predicted"/>
<evidence type="ECO:0000256" key="1">
    <source>
        <dbReference type="SAM" id="MobiDB-lite"/>
    </source>
</evidence>
<accession>A0A8J3Z8I4</accession>
<protein>
    <submittedName>
        <fullName evidence="3">Uncharacterized protein</fullName>
    </submittedName>
</protein>
<name>A0A8J3Z8I4_9ACTN</name>
<feature type="transmembrane region" description="Helical" evidence="2">
    <location>
        <begin position="108"/>
        <end position="129"/>
    </location>
</feature>
<feature type="transmembrane region" description="Helical" evidence="2">
    <location>
        <begin position="54"/>
        <end position="73"/>
    </location>
</feature>
<keyword evidence="2" id="KW-0472">Membrane</keyword>
<feature type="transmembrane region" description="Helical" evidence="2">
    <location>
        <begin position="136"/>
        <end position="158"/>
    </location>
</feature>
<feature type="transmembrane region" description="Helical" evidence="2">
    <location>
        <begin position="80"/>
        <end position="102"/>
    </location>
</feature>
<feature type="region of interest" description="Disordered" evidence="1">
    <location>
        <begin position="1"/>
        <end position="47"/>
    </location>
</feature>
<keyword evidence="4" id="KW-1185">Reference proteome</keyword>
<evidence type="ECO:0000313" key="4">
    <source>
        <dbReference type="Proteomes" id="UP000612585"/>
    </source>
</evidence>